<evidence type="ECO:0000259" key="5">
    <source>
        <dbReference type="PROSITE" id="PS50839"/>
    </source>
</evidence>
<keyword evidence="3" id="KW-1133">Transmembrane helix</keyword>
<feature type="domain" description="GGDEF" evidence="6">
    <location>
        <begin position="384"/>
        <end position="516"/>
    </location>
</feature>
<dbReference type="Gene3D" id="3.30.70.270">
    <property type="match status" value="1"/>
</dbReference>
<proteinExistence type="predicted"/>
<evidence type="ECO:0000256" key="3">
    <source>
        <dbReference type="ARBA" id="ARBA00022989"/>
    </source>
</evidence>
<dbReference type="PROSITE" id="PS50887">
    <property type="entry name" value="GGDEF"/>
    <property type="match status" value="1"/>
</dbReference>
<dbReference type="GO" id="GO:0003824">
    <property type="term" value="F:catalytic activity"/>
    <property type="evidence" value="ECO:0007669"/>
    <property type="project" value="UniProtKB-ARBA"/>
</dbReference>
<dbReference type="SMART" id="SM01079">
    <property type="entry name" value="CHASE"/>
    <property type="match status" value="1"/>
</dbReference>
<keyword evidence="4" id="KW-0472">Membrane</keyword>
<keyword evidence="2" id="KW-0812">Transmembrane</keyword>
<reference evidence="7 8" key="1">
    <citation type="submission" date="2016-11" db="EMBL/GenBank/DDBJ databases">
        <authorList>
            <person name="Jaros S."/>
            <person name="Januszkiewicz K."/>
            <person name="Wedrychowicz H."/>
        </authorList>
    </citation>
    <scope>NUCLEOTIDE SEQUENCE [LARGE SCALE GENOMIC DNA]</scope>
    <source>
        <strain evidence="7 8">DSM 46144</strain>
    </source>
</reference>
<dbReference type="STRING" id="134849.SAMN05443668_12623"/>
<evidence type="ECO:0000313" key="8">
    <source>
        <dbReference type="Proteomes" id="UP000184440"/>
    </source>
</evidence>
<dbReference type="RefSeq" id="WP_073265702.1">
    <property type="nucleotide sequence ID" value="NZ_FRCS01000026.1"/>
</dbReference>
<comment type="subcellular location">
    <subcellularLocation>
        <location evidence="1">Membrane</location>
    </subcellularLocation>
</comment>
<dbReference type="EMBL" id="FRCS01000026">
    <property type="protein sequence ID" value="SHN47641.1"/>
    <property type="molecule type" value="Genomic_DNA"/>
</dbReference>
<dbReference type="SMART" id="SM00267">
    <property type="entry name" value="GGDEF"/>
    <property type="match status" value="1"/>
</dbReference>
<organism evidence="7 8">
    <name type="scientific">Cryptosporangium aurantiacum</name>
    <dbReference type="NCBI Taxonomy" id="134849"/>
    <lineage>
        <taxon>Bacteria</taxon>
        <taxon>Bacillati</taxon>
        <taxon>Actinomycetota</taxon>
        <taxon>Actinomycetes</taxon>
        <taxon>Cryptosporangiales</taxon>
        <taxon>Cryptosporangiaceae</taxon>
        <taxon>Cryptosporangium</taxon>
    </lineage>
</organism>
<name>A0A1M7RN61_9ACTN</name>
<dbReference type="PANTHER" id="PTHR46663:SF3">
    <property type="entry name" value="SLL0267 PROTEIN"/>
    <property type="match status" value="1"/>
</dbReference>
<dbReference type="GO" id="GO:0007165">
    <property type="term" value="P:signal transduction"/>
    <property type="evidence" value="ECO:0007669"/>
    <property type="project" value="UniProtKB-ARBA"/>
</dbReference>
<dbReference type="Pfam" id="PF03924">
    <property type="entry name" value="CHASE"/>
    <property type="match status" value="1"/>
</dbReference>
<dbReference type="CDD" id="cd01949">
    <property type="entry name" value="GGDEF"/>
    <property type="match status" value="1"/>
</dbReference>
<feature type="domain" description="CHASE" evidence="5">
    <location>
        <begin position="141"/>
        <end position="222"/>
    </location>
</feature>
<evidence type="ECO:0000256" key="2">
    <source>
        <dbReference type="ARBA" id="ARBA00022692"/>
    </source>
</evidence>
<gene>
    <name evidence="7" type="ORF">SAMN05443668_12623</name>
</gene>
<dbReference type="NCBIfam" id="TIGR00254">
    <property type="entry name" value="GGDEF"/>
    <property type="match status" value="1"/>
</dbReference>
<evidence type="ECO:0000313" key="7">
    <source>
        <dbReference type="EMBL" id="SHN47641.1"/>
    </source>
</evidence>
<dbReference type="Proteomes" id="UP000184440">
    <property type="component" value="Unassembled WGS sequence"/>
</dbReference>
<dbReference type="GO" id="GO:0016020">
    <property type="term" value="C:membrane"/>
    <property type="evidence" value="ECO:0007669"/>
    <property type="project" value="UniProtKB-SubCell"/>
</dbReference>
<sequence>MVLATGGLVTATAFTTVERGERLAANQLMDRYADELSAAISDRTARYAEALNDLAAAVGAQSDLRKDDFTRITAGLTTTRMPGSAGISFVVPATPSQIPAVQRHWRALGATDLTLRPAAGTSRHAFVVYERSFDALADVPGIDLTQSPQPAEALLRAWQGHTLAVSTTFQLLRDQRLAEQRRQPSFVFAAPVYAAQGLALPDRFHGWVVMPVRGQDFLSRTLLDRGQGAVQVSVTEGRTDGTVLTAVRPGRRVDDASLVRHRTLFVGQRRWQMTAWPTTDLLAATDRGMSRLTLAAGTALTLMLGAVTGVLAGSRSHALHQVDQATTALRRDIARREHVEAQLREREQQLHHLAFHDPLTGIANRALLYDRLTHALLTQSRSGHRIALLYIDLDGFKAVNDQLGHHAGDTVLRAVADRLCASVRAADTVARLGGDEFAILLEGCTTTDAARVTAERVIAEVRAPIDLAGTPAHVSASIGIAVSHPGDTADDLVRVADAAMYSAKDAGKNRYVEAAHSV</sequence>
<accession>A0A1M7RN61</accession>
<dbReference type="InterPro" id="IPR052163">
    <property type="entry name" value="DGC-Regulatory_Protein"/>
</dbReference>
<dbReference type="Gene3D" id="3.30.450.350">
    <property type="entry name" value="CHASE domain"/>
    <property type="match status" value="1"/>
</dbReference>
<evidence type="ECO:0000256" key="1">
    <source>
        <dbReference type="ARBA" id="ARBA00004370"/>
    </source>
</evidence>
<dbReference type="InterPro" id="IPR000160">
    <property type="entry name" value="GGDEF_dom"/>
</dbReference>
<protein>
    <submittedName>
        <fullName evidence="7">Diguanylate cyclase (GGDEF) domain-containing protein</fullName>
    </submittedName>
</protein>
<evidence type="ECO:0000259" key="6">
    <source>
        <dbReference type="PROSITE" id="PS50887"/>
    </source>
</evidence>
<dbReference type="PANTHER" id="PTHR46663">
    <property type="entry name" value="DIGUANYLATE CYCLASE DGCT-RELATED"/>
    <property type="match status" value="1"/>
</dbReference>
<dbReference type="FunFam" id="3.30.70.270:FF:000001">
    <property type="entry name" value="Diguanylate cyclase domain protein"/>
    <property type="match status" value="1"/>
</dbReference>
<dbReference type="PROSITE" id="PS50839">
    <property type="entry name" value="CHASE"/>
    <property type="match status" value="1"/>
</dbReference>
<dbReference type="Pfam" id="PF00990">
    <property type="entry name" value="GGDEF"/>
    <property type="match status" value="1"/>
</dbReference>
<dbReference type="AlphaFoldDB" id="A0A1M7RN61"/>
<dbReference type="SUPFAM" id="SSF55073">
    <property type="entry name" value="Nucleotide cyclase"/>
    <property type="match status" value="1"/>
</dbReference>
<dbReference type="InterPro" id="IPR029787">
    <property type="entry name" value="Nucleotide_cyclase"/>
</dbReference>
<dbReference type="InterPro" id="IPR042240">
    <property type="entry name" value="CHASE_sf"/>
</dbReference>
<dbReference type="InterPro" id="IPR043128">
    <property type="entry name" value="Rev_trsase/Diguanyl_cyclase"/>
</dbReference>
<dbReference type="InterPro" id="IPR006189">
    <property type="entry name" value="CHASE_dom"/>
</dbReference>
<evidence type="ECO:0000256" key="4">
    <source>
        <dbReference type="ARBA" id="ARBA00023136"/>
    </source>
</evidence>
<keyword evidence="8" id="KW-1185">Reference proteome</keyword>